<comment type="cofactor">
    <cofactor evidence="1">
        <name>Mg(2+)</name>
        <dbReference type="ChEBI" id="CHEBI:18420"/>
    </cofactor>
</comment>
<evidence type="ECO:0000256" key="5">
    <source>
        <dbReference type="ARBA" id="ARBA00022741"/>
    </source>
</evidence>
<dbReference type="CDD" id="cd05936">
    <property type="entry name" value="FC-FACS_FadD_like"/>
    <property type="match status" value="1"/>
</dbReference>
<keyword evidence="5" id="KW-0547">Nucleotide-binding</keyword>
<dbReference type="PANTHER" id="PTHR43767:SF8">
    <property type="entry name" value="LONG-CHAIN-FATTY-ACID--COA LIGASE"/>
    <property type="match status" value="1"/>
</dbReference>
<dbReference type="Pfam" id="PF13193">
    <property type="entry name" value="AMP-binding_C"/>
    <property type="match status" value="1"/>
</dbReference>
<dbReference type="InterPro" id="IPR000873">
    <property type="entry name" value="AMP-dep_synth/lig_dom"/>
</dbReference>
<dbReference type="EMBL" id="PSNW01000001">
    <property type="protein sequence ID" value="PPE75870.1"/>
    <property type="molecule type" value="Genomic_DNA"/>
</dbReference>
<dbReference type="GO" id="GO:0004467">
    <property type="term" value="F:long-chain fatty acid-CoA ligase activity"/>
    <property type="evidence" value="ECO:0007669"/>
    <property type="project" value="UniProtKB-EC"/>
</dbReference>
<evidence type="ECO:0000256" key="1">
    <source>
        <dbReference type="ARBA" id="ARBA00001946"/>
    </source>
</evidence>
<dbReference type="GO" id="GO:0005524">
    <property type="term" value="F:ATP binding"/>
    <property type="evidence" value="ECO:0007669"/>
    <property type="project" value="UniProtKB-KW"/>
</dbReference>
<dbReference type="Proteomes" id="UP000238220">
    <property type="component" value="Unassembled WGS sequence"/>
</dbReference>
<feature type="domain" description="AMP-dependent synthetase/ligase" evidence="12">
    <location>
        <begin position="41"/>
        <end position="407"/>
    </location>
</feature>
<protein>
    <recommendedName>
        <fullName evidence="10">Long-chain-fatty-acid--CoA ligase</fullName>
        <ecNumber evidence="9">6.2.1.3</ecNumber>
    </recommendedName>
    <alternativeName>
        <fullName evidence="11">Long-chain acyl-CoA synthetase</fullName>
    </alternativeName>
</protein>
<evidence type="ECO:0000256" key="3">
    <source>
        <dbReference type="ARBA" id="ARBA00005005"/>
    </source>
</evidence>
<evidence type="ECO:0000256" key="7">
    <source>
        <dbReference type="ARBA" id="ARBA00022842"/>
    </source>
</evidence>
<dbReference type="InterPro" id="IPR025110">
    <property type="entry name" value="AMP-bd_C"/>
</dbReference>
<keyword evidence="7" id="KW-0460">Magnesium</keyword>
<evidence type="ECO:0000259" key="13">
    <source>
        <dbReference type="Pfam" id="PF13193"/>
    </source>
</evidence>
<dbReference type="PROSITE" id="PS00455">
    <property type="entry name" value="AMP_BINDING"/>
    <property type="match status" value="1"/>
</dbReference>
<evidence type="ECO:0000313" key="14">
    <source>
        <dbReference type="EMBL" id="PPE75870.1"/>
    </source>
</evidence>
<dbReference type="Pfam" id="PF00501">
    <property type="entry name" value="AMP-binding"/>
    <property type="match status" value="1"/>
</dbReference>
<evidence type="ECO:0000313" key="15">
    <source>
        <dbReference type="Proteomes" id="UP000238220"/>
    </source>
</evidence>
<dbReference type="SUPFAM" id="SSF56801">
    <property type="entry name" value="Acetyl-CoA synthetase-like"/>
    <property type="match status" value="1"/>
</dbReference>
<evidence type="ECO:0000256" key="10">
    <source>
        <dbReference type="ARBA" id="ARBA00039545"/>
    </source>
</evidence>
<proteinExistence type="predicted"/>
<dbReference type="InterPro" id="IPR042099">
    <property type="entry name" value="ANL_N_sf"/>
</dbReference>
<comment type="caution">
    <text evidence="14">The sequence shown here is derived from an EMBL/GenBank/DDBJ whole genome shotgun (WGS) entry which is preliminary data.</text>
</comment>
<dbReference type="GO" id="GO:0016020">
    <property type="term" value="C:membrane"/>
    <property type="evidence" value="ECO:0007669"/>
    <property type="project" value="UniProtKB-SubCell"/>
</dbReference>
<dbReference type="InterPro" id="IPR020845">
    <property type="entry name" value="AMP-binding_CS"/>
</dbReference>
<evidence type="ECO:0000256" key="8">
    <source>
        <dbReference type="ARBA" id="ARBA00023136"/>
    </source>
</evidence>
<dbReference type="InterPro" id="IPR045851">
    <property type="entry name" value="AMP-bd_C_sf"/>
</dbReference>
<reference evidence="14 15" key="1">
    <citation type="submission" date="2018-02" db="EMBL/GenBank/DDBJ databases">
        <title>Genome sequencing of Solimonas sp. HR-BB.</title>
        <authorList>
            <person name="Lee Y."/>
            <person name="Jeon C.O."/>
        </authorList>
    </citation>
    <scope>NUCLEOTIDE SEQUENCE [LARGE SCALE GENOMIC DNA]</scope>
    <source>
        <strain evidence="14 15">HR-BB</strain>
    </source>
</reference>
<dbReference type="Gene3D" id="3.30.300.30">
    <property type="match status" value="1"/>
</dbReference>
<keyword evidence="4 14" id="KW-0436">Ligase</keyword>
<evidence type="ECO:0000259" key="12">
    <source>
        <dbReference type="Pfam" id="PF00501"/>
    </source>
</evidence>
<dbReference type="RefSeq" id="WP_104228835.1">
    <property type="nucleotide sequence ID" value="NZ_PSNW01000001.1"/>
</dbReference>
<evidence type="ECO:0000256" key="9">
    <source>
        <dbReference type="ARBA" id="ARBA00026121"/>
    </source>
</evidence>
<sequence length="539" mass="57353">MTSPSAGRQAWLAQYPAGIAPEIGKPAAACVTDLLGDACWRHGQRIAVACGDEQLSYAELGRQAERLAAFLAADLGLVRGDRVAVMMPNLAAYPVAMLGILAAGCAVVNVNPLYTPRELRHQLRDSGARAILIAEPFLATLDAVLAETPLQGVITVPAGPLPAPAGEYAGELRVPLATALATASPLPVIQLGHADTAFLQYTGGTTGVSKGAELTHGNILSNLAQLDAWFSGVFAEGREVAITALPLYHIFALMLNLLNVLRQGGTSVLIANPRDLGGVVATMRKHPFSLFTGVNTLYNGLLNTPGFADLDFSSLRLSMGGGAAVQPAVARRWQQTTGCVLLEGYGLSETSPVLTVNRPDAPGFRGGIGLPLPSTDISVRDSEGREVAPGQVGEICARGPQVMRGYWQRPEETAKVMTADGYFRTGDMGRQDEEGYFHIVDRVKDMVLVSGFNVYPNEIEAVCAEHPAVLESACIGVPDDKTGEAVKVFVVRRDELLTAEALIAHCRSNLTAYKVPRHVEFIPALPKSPVGKILRRELR</sequence>
<comment type="pathway">
    <text evidence="3">Lipid metabolism; fatty acid beta-oxidation.</text>
</comment>
<feature type="domain" description="AMP-binding enzyme C-terminal" evidence="13">
    <location>
        <begin position="458"/>
        <end position="532"/>
    </location>
</feature>
<keyword evidence="15" id="KW-1185">Reference proteome</keyword>
<dbReference type="EC" id="6.2.1.3" evidence="9"/>
<evidence type="ECO:0000256" key="2">
    <source>
        <dbReference type="ARBA" id="ARBA00004170"/>
    </source>
</evidence>
<accession>A0A2S5TLJ6</accession>
<keyword evidence="6" id="KW-0067">ATP-binding</keyword>
<comment type="subcellular location">
    <subcellularLocation>
        <location evidence="2">Membrane</location>
        <topology evidence="2">Peripheral membrane protein</topology>
    </subcellularLocation>
</comment>
<name>A0A2S5TLJ6_9GAMM</name>
<dbReference type="PANTHER" id="PTHR43767">
    <property type="entry name" value="LONG-CHAIN-FATTY-ACID--COA LIGASE"/>
    <property type="match status" value="1"/>
</dbReference>
<evidence type="ECO:0000256" key="6">
    <source>
        <dbReference type="ARBA" id="ARBA00022840"/>
    </source>
</evidence>
<dbReference type="InterPro" id="IPR050237">
    <property type="entry name" value="ATP-dep_AMP-bd_enzyme"/>
</dbReference>
<dbReference type="AlphaFoldDB" id="A0A2S5TLJ6"/>
<keyword evidence="8" id="KW-0472">Membrane</keyword>
<dbReference type="FunFam" id="3.30.300.30:FF:000006">
    <property type="entry name" value="Long-chain-fatty-acid--CoA ligase FadD"/>
    <property type="match status" value="1"/>
</dbReference>
<dbReference type="OrthoDB" id="9761989at2"/>
<dbReference type="Gene3D" id="3.40.50.12780">
    <property type="entry name" value="N-terminal domain of ligase-like"/>
    <property type="match status" value="1"/>
</dbReference>
<evidence type="ECO:0000256" key="11">
    <source>
        <dbReference type="ARBA" id="ARBA00042773"/>
    </source>
</evidence>
<evidence type="ECO:0000256" key="4">
    <source>
        <dbReference type="ARBA" id="ARBA00022598"/>
    </source>
</evidence>
<gene>
    <name evidence="14" type="ORF">C3942_03010</name>
</gene>
<organism evidence="14 15">
    <name type="scientific">Solimonas fluminis</name>
    <dbReference type="NCBI Taxonomy" id="2086571"/>
    <lineage>
        <taxon>Bacteria</taxon>
        <taxon>Pseudomonadati</taxon>
        <taxon>Pseudomonadota</taxon>
        <taxon>Gammaproteobacteria</taxon>
        <taxon>Nevskiales</taxon>
        <taxon>Nevskiaceae</taxon>
        <taxon>Solimonas</taxon>
    </lineage>
</organism>